<dbReference type="InterPro" id="IPR032675">
    <property type="entry name" value="LRR_dom_sf"/>
</dbReference>
<dbReference type="Gene3D" id="3.30.230.130">
    <property type="entry name" value="Cullin, Chain C, Domain 2"/>
    <property type="match status" value="1"/>
</dbReference>
<dbReference type="InterPro" id="IPR001611">
    <property type="entry name" value="Leu-rich_rpt"/>
</dbReference>
<evidence type="ECO:0000256" key="7">
    <source>
        <dbReference type="RuleBase" id="RU003829"/>
    </source>
</evidence>
<reference evidence="9 10" key="2">
    <citation type="submission" date="2018-11" db="EMBL/GenBank/DDBJ databases">
        <authorList>
            <consortium name="Pathogen Informatics"/>
        </authorList>
    </citation>
    <scope>NUCLEOTIDE SEQUENCE [LARGE SCALE GENOMIC DNA]</scope>
</reference>
<proteinExistence type="inferred from homology"/>
<feature type="domain" description="Cullin family profile" evidence="8">
    <location>
        <begin position="563"/>
        <end position="744"/>
    </location>
</feature>
<dbReference type="PROSITE" id="PS01256">
    <property type="entry name" value="CULLIN_1"/>
    <property type="match status" value="1"/>
</dbReference>
<evidence type="ECO:0000313" key="10">
    <source>
        <dbReference type="Proteomes" id="UP000270296"/>
    </source>
</evidence>
<dbReference type="InterPro" id="IPR036390">
    <property type="entry name" value="WH_DNA-bd_sf"/>
</dbReference>
<dbReference type="SUPFAM" id="SSF74788">
    <property type="entry name" value="Cullin repeat-like"/>
    <property type="match status" value="1"/>
</dbReference>
<dbReference type="Proteomes" id="UP000270296">
    <property type="component" value="Unassembled WGS sequence"/>
</dbReference>
<dbReference type="SMART" id="SM00884">
    <property type="entry name" value="Cullin_Nedd8"/>
    <property type="match status" value="1"/>
</dbReference>
<evidence type="ECO:0000256" key="5">
    <source>
        <dbReference type="ARBA" id="ARBA00022843"/>
    </source>
</evidence>
<dbReference type="Pfam" id="PF13855">
    <property type="entry name" value="LRR_8"/>
    <property type="match status" value="1"/>
</dbReference>
<dbReference type="SMART" id="SM00364">
    <property type="entry name" value="LRR_BAC"/>
    <property type="match status" value="4"/>
</dbReference>
<dbReference type="InterPro" id="IPR003591">
    <property type="entry name" value="Leu-rich_rpt_typical-subtyp"/>
</dbReference>
<evidence type="ECO:0000256" key="2">
    <source>
        <dbReference type="ARBA" id="ARBA00022614"/>
    </source>
</evidence>
<dbReference type="FunFam" id="1.20.1310.10:FF:000001">
    <property type="entry name" value="Cullin 3"/>
    <property type="match status" value="1"/>
</dbReference>
<dbReference type="FunFam" id="3.80.10.10:FF:000230">
    <property type="entry name" value="Leucine-rich repeat-containing protein 57"/>
    <property type="match status" value="1"/>
</dbReference>
<gene>
    <name evidence="9" type="ORF">SBAD_LOCUS1426</name>
</gene>
<dbReference type="GO" id="GO:0031625">
    <property type="term" value="F:ubiquitin protein ligase binding"/>
    <property type="evidence" value="ECO:0007669"/>
    <property type="project" value="InterPro"/>
</dbReference>
<evidence type="ECO:0000256" key="3">
    <source>
        <dbReference type="ARBA" id="ARBA00022737"/>
    </source>
</evidence>
<keyword evidence="4" id="KW-0833">Ubl conjugation pathway</keyword>
<dbReference type="Gene3D" id="4.10.1030.10">
    <property type="entry name" value="Ring Box Chain A, domain 5"/>
    <property type="match status" value="1"/>
</dbReference>
<dbReference type="Pfam" id="PF26557">
    <property type="entry name" value="Cullin_AB"/>
    <property type="match status" value="1"/>
</dbReference>
<dbReference type="InterPro" id="IPR016158">
    <property type="entry name" value="Cullin_homology"/>
</dbReference>
<dbReference type="InterPro" id="IPR036388">
    <property type="entry name" value="WH-like_DNA-bd_sf"/>
</dbReference>
<dbReference type="GO" id="GO:0006511">
    <property type="term" value="P:ubiquitin-dependent protein catabolic process"/>
    <property type="evidence" value="ECO:0007669"/>
    <property type="project" value="InterPro"/>
</dbReference>
<evidence type="ECO:0000256" key="1">
    <source>
        <dbReference type="ARBA" id="ARBA00006019"/>
    </source>
</evidence>
<evidence type="ECO:0000256" key="6">
    <source>
        <dbReference type="PROSITE-ProRule" id="PRU00330"/>
    </source>
</evidence>
<dbReference type="InterPro" id="IPR001373">
    <property type="entry name" value="Cullin_N"/>
</dbReference>
<evidence type="ECO:0000313" key="11">
    <source>
        <dbReference type="WBParaSite" id="SBAD_0000148501-mRNA-1"/>
    </source>
</evidence>
<keyword evidence="10" id="KW-1185">Reference proteome</keyword>
<organism evidence="11">
    <name type="scientific">Soboliphyme baturini</name>
    <dbReference type="NCBI Taxonomy" id="241478"/>
    <lineage>
        <taxon>Eukaryota</taxon>
        <taxon>Metazoa</taxon>
        <taxon>Ecdysozoa</taxon>
        <taxon>Nematoda</taxon>
        <taxon>Enoplea</taxon>
        <taxon>Dorylaimia</taxon>
        <taxon>Dioctophymatida</taxon>
        <taxon>Dioctophymatoidea</taxon>
        <taxon>Soboliphymatidae</taxon>
        <taxon>Soboliphyme</taxon>
    </lineage>
</organism>
<comment type="similarity">
    <text evidence="1 6 7">Belongs to the cullin family.</text>
</comment>
<dbReference type="PROSITE" id="PS50069">
    <property type="entry name" value="CULLIN_2"/>
    <property type="match status" value="1"/>
</dbReference>
<reference evidence="11" key="1">
    <citation type="submission" date="2016-06" db="UniProtKB">
        <authorList>
            <consortium name="WormBaseParasite"/>
        </authorList>
    </citation>
    <scope>IDENTIFICATION</scope>
</reference>
<dbReference type="PROSITE" id="PS51450">
    <property type="entry name" value="LRR"/>
    <property type="match status" value="3"/>
</dbReference>
<sequence>MVWRSVDCSLLLVSYSSLHGHTYDRVDGKREEEKLLFVLLYLYMSLSCNEVYHAFGFSPSESPAGISTEHVPTLLCDHGFLKRMADDTSSASRFKPIKFDPNEVLKKPRITFLDPGDDEPGTDIGIESVLDQSGSSDEPDELVMADELKTNFSMLMHSNGMHKASNCPKVIISKKLMIKNLIIEPAVPVDDVGDYAESTWKRLEEAVKAIQHRQFVATGFEELFQSVDSLCANDQAEWLYERLRVLCEEHIRYDLRQFLDSSLDGETFLKQLNSCWQWHCDQMVRQTVFGSVCFFQWAHSYVYAGASSDMGLDLFRNVIVKDVAVEQRTVDCILQMIDRERHGDTVDRLLLKSLLRMLSTLQIYAPMFEGRFLTSTAQLYAAEGQDLVQKQDVPSYLAHVKKRLGEELERVYQYLDYSTRKALISCVEHEMIAKHVDVILEKGFEMLMDEGRSIELSTLHDLVSRVTTGLTDMKISFVAYIKRSLYFRFNRQRYKSNVIITMFQRIGTAIVMDVDHDKTMVQELLDFKDKLDDITNNCFGRSELFLNATRDSFEFFINQRLNKPAELIAKFLDAKLRIGNKAATEEELERLMDKVMVLFRFIHGKDVFEAFYKKDLAKRLLLGKSASVDAEKSLLSKLKQECGSMFTSKLEGMFKDMELSKELGLAFKQFLNNASTLKLNIDMTVNILTMGNWPTYIPMDVNVPLDMVEYLEVFKKFYLGKHSGRKLQWQYSLGQCLLKARFRSNVGSESKPAAESWAIGYASSENVVENQRRGDSAFRVLRNVDRIQPSVQDIIEMVVFHSYLRWFLFFGDYYYDVFWTQITFVTAACSSTAWSNAFVCLEDGELRRTLQSLACGKFRVILKTPRGRDVDDGDRFIFNEKFDDKLIRIKINQIQMKETKQELQQTTEQIYQDRQYQIDAAIVRIMKMRKILSHNLLISELYSQLRFPVKPVDLKRRIESLIERDYMNRDTDDSNSYHYVATMGNKPTINEQVITAEKCGVLQLSGYSLKELPPKLLKLKSTLRSLDISSNRIVELAQFIGQLDKLKKLNLNKNRLKSLPQEFTALVRLEVLTINNNELMSLPYGMCAFQNLKVLEISHNMLQEFPIIVCQMKQLDVLDLSMNKIESIPDGIEGLNAMELNMNQNQLRLVSERIVSCPRLKVLRIEENCLSLEPVLDRILRESTVSLLCVDGNLFDTRKFQQLPSYDIYMERYTRSKKKLF</sequence>
<dbReference type="PANTHER" id="PTHR11932">
    <property type="entry name" value="CULLIN"/>
    <property type="match status" value="1"/>
</dbReference>
<dbReference type="InterPro" id="IPR059120">
    <property type="entry name" value="Cullin-like_AB"/>
</dbReference>
<dbReference type="Pfam" id="PF10557">
    <property type="entry name" value="Cullin_Nedd8"/>
    <property type="match status" value="1"/>
</dbReference>
<dbReference type="InterPro" id="IPR045093">
    <property type="entry name" value="Cullin"/>
</dbReference>
<dbReference type="InterPro" id="IPR036317">
    <property type="entry name" value="Cullin_homology_sf"/>
</dbReference>
<accession>A0A183ICT2</accession>
<evidence type="ECO:0000313" key="9">
    <source>
        <dbReference type="EMBL" id="VDO94300.1"/>
    </source>
</evidence>
<dbReference type="InterPro" id="IPR019559">
    <property type="entry name" value="Cullin_neddylation_domain"/>
</dbReference>
<dbReference type="Gene3D" id="1.10.10.10">
    <property type="entry name" value="Winged helix-like DNA-binding domain superfamily/Winged helix DNA-binding domain"/>
    <property type="match status" value="1"/>
</dbReference>
<dbReference type="Pfam" id="PF00888">
    <property type="entry name" value="Cullin"/>
    <property type="match status" value="1"/>
</dbReference>
<evidence type="ECO:0000256" key="4">
    <source>
        <dbReference type="ARBA" id="ARBA00022786"/>
    </source>
</evidence>
<dbReference type="Gene3D" id="3.80.10.10">
    <property type="entry name" value="Ribonuclease Inhibitor"/>
    <property type="match status" value="1"/>
</dbReference>
<evidence type="ECO:0000259" key="8">
    <source>
        <dbReference type="PROSITE" id="PS50069"/>
    </source>
</evidence>
<dbReference type="WBParaSite" id="SBAD_0000148501-mRNA-1">
    <property type="protein sequence ID" value="SBAD_0000148501-mRNA-1"/>
    <property type="gene ID" value="SBAD_0000148501"/>
</dbReference>
<dbReference type="SUPFAM" id="SSF46785">
    <property type="entry name" value="Winged helix' DNA-binding domain"/>
    <property type="match status" value="1"/>
</dbReference>
<dbReference type="GO" id="GO:0031461">
    <property type="term" value="C:cullin-RING ubiquitin ligase complex"/>
    <property type="evidence" value="ECO:0007669"/>
    <property type="project" value="InterPro"/>
</dbReference>
<keyword evidence="5" id="KW-0832">Ubl conjugation</keyword>
<keyword evidence="2" id="KW-0433">Leucine-rich repeat</keyword>
<dbReference type="SMART" id="SM00182">
    <property type="entry name" value="CULLIN"/>
    <property type="match status" value="1"/>
</dbReference>
<dbReference type="FunFam" id="1.10.10.10:FF:000050">
    <property type="entry name" value="Cullin 4B"/>
    <property type="match status" value="1"/>
</dbReference>
<dbReference type="Gene3D" id="1.20.1310.10">
    <property type="entry name" value="Cullin Repeats"/>
    <property type="match status" value="4"/>
</dbReference>
<name>A0A183ICT2_9BILA</name>
<dbReference type="SUPFAM" id="SSF75632">
    <property type="entry name" value="Cullin homology domain"/>
    <property type="match status" value="1"/>
</dbReference>
<dbReference type="FunFam" id="1.20.1310.10:FF:000003">
    <property type="entry name" value="Cullin 4A"/>
    <property type="match status" value="1"/>
</dbReference>
<dbReference type="AlphaFoldDB" id="A0A183ICT2"/>
<dbReference type="EMBL" id="UZAM01006822">
    <property type="protein sequence ID" value="VDO94300.1"/>
    <property type="molecule type" value="Genomic_DNA"/>
</dbReference>
<dbReference type="InterPro" id="IPR016157">
    <property type="entry name" value="Cullin_CS"/>
</dbReference>
<dbReference type="SUPFAM" id="SSF52058">
    <property type="entry name" value="L domain-like"/>
    <property type="match status" value="1"/>
</dbReference>
<dbReference type="InterPro" id="IPR016159">
    <property type="entry name" value="Cullin_repeat-like_dom_sf"/>
</dbReference>
<dbReference type="OrthoDB" id="27073at2759"/>
<dbReference type="SMART" id="SM00369">
    <property type="entry name" value="LRR_TYP"/>
    <property type="match status" value="3"/>
</dbReference>
<protein>
    <submittedName>
        <fullName evidence="11">CULLIN_2 domain-containing protein</fullName>
    </submittedName>
</protein>
<keyword evidence="3" id="KW-0677">Repeat</keyword>